<accession>A0A0D3ACE4</accession>
<reference evidence="2" key="2">
    <citation type="submission" date="2015-03" db="UniProtKB">
        <authorList>
            <consortium name="EnsemblPlants"/>
        </authorList>
    </citation>
    <scope>IDENTIFICATION</scope>
</reference>
<sequence length="55" mass="6000">MSSSPSETIDDSLGRHGVSSVFSRHLRPKSDRNPAHPDLGLCIFNPSTCVLCSMR</sequence>
<dbReference type="EnsemblPlants" id="Bo1g115970.1">
    <property type="protein sequence ID" value="Bo1g115970.1"/>
    <property type="gene ID" value="Bo1g115970"/>
</dbReference>
<keyword evidence="3" id="KW-1185">Reference proteome</keyword>
<evidence type="ECO:0000313" key="2">
    <source>
        <dbReference type="EnsemblPlants" id="Bo1g115970.1"/>
    </source>
</evidence>
<feature type="region of interest" description="Disordered" evidence="1">
    <location>
        <begin position="1"/>
        <end position="38"/>
    </location>
</feature>
<dbReference type="AlphaFoldDB" id="A0A0D3ACE4"/>
<protein>
    <submittedName>
        <fullName evidence="2">Uncharacterized protein</fullName>
    </submittedName>
</protein>
<dbReference type="Gramene" id="Bo1g115970.1">
    <property type="protein sequence ID" value="Bo1g115970.1"/>
    <property type="gene ID" value="Bo1g115970"/>
</dbReference>
<evidence type="ECO:0000256" key="1">
    <source>
        <dbReference type="SAM" id="MobiDB-lite"/>
    </source>
</evidence>
<reference evidence="2 3" key="1">
    <citation type="journal article" date="2014" name="Genome Biol.">
        <title>Transcriptome and methylome profiling reveals relics of genome dominance in the mesopolyploid Brassica oleracea.</title>
        <authorList>
            <person name="Parkin I.A."/>
            <person name="Koh C."/>
            <person name="Tang H."/>
            <person name="Robinson S.J."/>
            <person name="Kagale S."/>
            <person name="Clarke W.E."/>
            <person name="Town C.D."/>
            <person name="Nixon J."/>
            <person name="Krishnakumar V."/>
            <person name="Bidwell S.L."/>
            <person name="Denoeud F."/>
            <person name="Belcram H."/>
            <person name="Links M.G."/>
            <person name="Just J."/>
            <person name="Clarke C."/>
            <person name="Bender T."/>
            <person name="Huebert T."/>
            <person name="Mason A.S."/>
            <person name="Pires J.C."/>
            <person name="Barker G."/>
            <person name="Moore J."/>
            <person name="Walley P.G."/>
            <person name="Manoli S."/>
            <person name="Batley J."/>
            <person name="Edwards D."/>
            <person name="Nelson M.N."/>
            <person name="Wang X."/>
            <person name="Paterson A.H."/>
            <person name="King G."/>
            <person name="Bancroft I."/>
            <person name="Chalhoub B."/>
            <person name="Sharpe A.G."/>
        </authorList>
    </citation>
    <scope>NUCLEOTIDE SEQUENCE</scope>
    <source>
        <strain evidence="2 3">cv. TO1000</strain>
    </source>
</reference>
<organism evidence="2 3">
    <name type="scientific">Brassica oleracea var. oleracea</name>
    <dbReference type="NCBI Taxonomy" id="109376"/>
    <lineage>
        <taxon>Eukaryota</taxon>
        <taxon>Viridiplantae</taxon>
        <taxon>Streptophyta</taxon>
        <taxon>Embryophyta</taxon>
        <taxon>Tracheophyta</taxon>
        <taxon>Spermatophyta</taxon>
        <taxon>Magnoliopsida</taxon>
        <taxon>eudicotyledons</taxon>
        <taxon>Gunneridae</taxon>
        <taxon>Pentapetalae</taxon>
        <taxon>rosids</taxon>
        <taxon>malvids</taxon>
        <taxon>Brassicales</taxon>
        <taxon>Brassicaceae</taxon>
        <taxon>Brassiceae</taxon>
        <taxon>Brassica</taxon>
    </lineage>
</organism>
<evidence type="ECO:0000313" key="3">
    <source>
        <dbReference type="Proteomes" id="UP000032141"/>
    </source>
</evidence>
<name>A0A0D3ACE4_BRAOL</name>
<proteinExistence type="predicted"/>
<dbReference type="HOGENOM" id="CLU_3035133_0_0_1"/>
<dbReference type="Proteomes" id="UP000032141">
    <property type="component" value="Chromosome C1"/>
</dbReference>